<dbReference type="EMBL" id="CP025066">
    <property type="protein sequence ID" value="AUX09293.1"/>
    <property type="molecule type" value="Genomic_DNA"/>
</dbReference>
<dbReference type="AlphaFoldDB" id="A0A343TJM1"/>
<dbReference type="KEGG" id="hdf:AArcSl_1664"/>
<feature type="compositionally biased region" description="Polar residues" evidence="1">
    <location>
        <begin position="1"/>
        <end position="12"/>
    </location>
</feature>
<protein>
    <submittedName>
        <fullName evidence="2">Uncharacterized protein</fullName>
    </submittedName>
</protein>
<sequence length="156" mass="16769">MIAASGCTQFNADDTEESGPESTDDDEESAPEIEATFTISGPEGEESFFTVDDIESIGSVEDPDEQSAYVLPFQLTDEGTAKATDAFETVGAAETPEEASVTYTIEGDVEVEQTFGVAPGLAEAIATGEWDGTFQLRFEDREQAEDVHEALRKNPQ</sequence>
<accession>A0A343TJM1</accession>
<feature type="region of interest" description="Disordered" evidence="1">
    <location>
        <begin position="1"/>
        <end position="45"/>
    </location>
</feature>
<evidence type="ECO:0000313" key="2">
    <source>
        <dbReference type="EMBL" id="AUX09293.1"/>
    </source>
</evidence>
<proteinExistence type="predicted"/>
<evidence type="ECO:0000313" key="3">
    <source>
        <dbReference type="Proteomes" id="UP000263012"/>
    </source>
</evidence>
<dbReference type="Proteomes" id="UP000263012">
    <property type="component" value="Chromosome"/>
</dbReference>
<reference evidence="3" key="1">
    <citation type="submission" date="2017-11" db="EMBL/GenBank/DDBJ databases">
        <title>Phenotypic and genomic properties of facultatively anaerobic sulfur-reducing natronoarchaea from hypersaline soda lakes.</title>
        <authorList>
            <person name="Sorokin D.Y."/>
            <person name="Kublanov I.V."/>
            <person name="Roman P."/>
            <person name="Sinninghe Damste J.S."/>
            <person name="Golyshin P.N."/>
            <person name="Rojo D."/>
            <person name="Ciordia S."/>
            <person name="Mena M.D.C."/>
            <person name="Ferrer M."/>
            <person name="Messina E."/>
            <person name="Smedile F."/>
            <person name="La Spada G."/>
            <person name="La Cono V."/>
            <person name="Yakimov M.M."/>
        </authorList>
    </citation>
    <scope>NUCLEOTIDE SEQUENCE [LARGE SCALE GENOMIC DNA]</scope>
    <source>
        <strain evidence="3">AArc-Sl</strain>
    </source>
</reference>
<keyword evidence="3" id="KW-1185">Reference proteome</keyword>
<name>A0A343TJM1_9EURY</name>
<evidence type="ECO:0000256" key="1">
    <source>
        <dbReference type="SAM" id="MobiDB-lite"/>
    </source>
</evidence>
<gene>
    <name evidence="2" type="ORF">AArcSl_1664</name>
</gene>
<feature type="compositionally biased region" description="Acidic residues" evidence="1">
    <location>
        <begin position="13"/>
        <end position="31"/>
    </location>
</feature>
<organism evidence="2 3">
    <name type="scientific">Halalkaliarchaeum desulfuricum</name>
    <dbReference type="NCBI Taxonomy" id="2055893"/>
    <lineage>
        <taxon>Archaea</taxon>
        <taxon>Methanobacteriati</taxon>
        <taxon>Methanobacteriota</taxon>
        <taxon>Stenosarchaea group</taxon>
        <taxon>Halobacteria</taxon>
        <taxon>Halobacteriales</taxon>
        <taxon>Haloferacaceae</taxon>
        <taxon>Halalkaliarchaeum</taxon>
    </lineage>
</organism>